<dbReference type="Gene3D" id="1.20.1640.10">
    <property type="entry name" value="Multidrug efflux transporter AcrB transmembrane domain"/>
    <property type="match status" value="1"/>
</dbReference>
<evidence type="ECO:0000256" key="2">
    <source>
        <dbReference type="ARBA" id="ARBA00022448"/>
    </source>
</evidence>
<dbReference type="Pfam" id="PF02355">
    <property type="entry name" value="SecD_SecF_C"/>
    <property type="match status" value="1"/>
</dbReference>
<evidence type="ECO:0000256" key="3">
    <source>
        <dbReference type="ARBA" id="ARBA00022475"/>
    </source>
</evidence>
<keyword evidence="5 9" id="KW-0653">Protein transport</keyword>
<evidence type="ECO:0000256" key="6">
    <source>
        <dbReference type="ARBA" id="ARBA00022989"/>
    </source>
</evidence>
<dbReference type="GO" id="GO:0015450">
    <property type="term" value="F:protein-transporting ATPase activity"/>
    <property type="evidence" value="ECO:0007669"/>
    <property type="project" value="InterPro"/>
</dbReference>
<feature type="transmembrane region" description="Helical" evidence="9">
    <location>
        <begin position="240"/>
        <end position="258"/>
    </location>
</feature>
<dbReference type="PRINTS" id="PR01755">
    <property type="entry name" value="SECFTRNLCASE"/>
</dbReference>
<evidence type="ECO:0000256" key="9">
    <source>
        <dbReference type="HAMAP-Rule" id="MF_01464"/>
    </source>
</evidence>
<keyword evidence="12" id="KW-1185">Reference proteome</keyword>
<evidence type="ECO:0000313" key="12">
    <source>
        <dbReference type="Proteomes" id="UP000009026"/>
    </source>
</evidence>
<name>A0A0H4WP68_9BACT</name>
<dbReference type="Pfam" id="PF07549">
    <property type="entry name" value="Sec_GG"/>
    <property type="match status" value="1"/>
</dbReference>
<dbReference type="InterPro" id="IPR022813">
    <property type="entry name" value="SecD/SecF_arch_bac"/>
</dbReference>
<dbReference type="GO" id="GO:0006605">
    <property type="term" value="P:protein targeting"/>
    <property type="evidence" value="ECO:0007669"/>
    <property type="project" value="UniProtKB-UniRule"/>
</dbReference>
<dbReference type="KEGG" id="mym:A176_002203"/>
<dbReference type="NCBIfam" id="TIGR00916">
    <property type="entry name" value="2A0604s01"/>
    <property type="match status" value="1"/>
</dbReference>
<evidence type="ECO:0000256" key="5">
    <source>
        <dbReference type="ARBA" id="ARBA00022927"/>
    </source>
</evidence>
<dbReference type="NCBIfam" id="TIGR00966">
    <property type="entry name" value="transloc_SecF"/>
    <property type="match status" value="1"/>
</dbReference>
<dbReference type="OrthoDB" id="9774769at2"/>
<accession>A0A0H4WP68</accession>
<dbReference type="PANTHER" id="PTHR30081">
    <property type="entry name" value="PROTEIN-EXPORT MEMBRANE PROTEIN SEC"/>
    <property type="match status" value="1"/>
</dbReference>
<protein>
    <recommendedName>
        <fullName evidence="9">Protein-export membrane protein SecF</fullName>
    </recommendedName>
</protein>
<proteinExistence type="inferred from homology"/>
<dbReference type="PATRIC" id="fig|1297742.4.peg.2229"/>
<keyword evidence="3 9" id="KW-1003">Cell membrane</keyword>
<organism evidence="11 12">
    <name type="scientific">Pseudomyxococcus hansupus</name>
    <dbReference type="NCBI Taxonomy" id="1297742"/>
    <lineage>
        <taxon>Bacteria</taxon>
        <taxon>Pseudomonadati</taxon>
        <taxon>Myxococcota</taxon>
        <taxon>Myxococcia</taxon>
        <taxon>Myxococcales</taxon>
        <taxon>Cystobacterineae</taxon>
        <taxon>Myxococcaceae</taxon>
        <taxon>Pseudomyxococcus</taxon>
    </lineage>
</organism>
<comment type="subunit">
    <text evidence="9">Forms a complex with SecD. Part of the essential Sec protein translocation apparatus which comprises SecA, SecYEG and auxiliary proteins SecDF. Other proteins may also be involved.</text>
</comment>
<dbReference type="STRING" id="1297742.A176_002203"/>
<dbReference type="InterPro" id="IPR055344">
    <property type="entry name" value="SecD_SecF_C_bact"/>
</dbReference>
<sequence length="392" mass="42584">MQILKNKTNIDFISKRKPALFLSTVLNLAIIVGIAAFGFNFGVDFAGGTVVEVKFDHPIKAEEVRERAEKGGLPDVSVQNIGAAEENTFLLRMGGVTQLNEESGAKGKAALEALGNVRNVYVDMPNGIIRFRAAQELPTDAVKKAVEDSGIGVQEVRELGEAQGGTGFDYQVVASGMADRVFAALGQGLEKPDFEQRRVDYVGPQVGKQLRNRGIMALLYSMVAILIYVAFRFDFKFGPGALMAMVHDVIMVAGYYLVTRREFNLTAIAALLTVVGYSVNDTIVIYDRIREDMAKFKGKPFAEVINIAINDTLGRTILTSGTTALSLIGLLIFGVGEIFDFAMAMLVGIVVGVYSTIYIASPLTIWLDERAAAKEARQREGGNIDQQQPKVA</sequence>
<dbReference type="AlphaFoldDB" id="A0A0H4WP68"/>
<dbReference type="InterPro" id="IPR005665">
    <property type="entry name" value="SecF_bac"/>
</dbReference>
<dbReference type="GO" id="GO:0043952">
    <property type="term" value="P:protein transport by the Sec complex"/>
    <property type="evidence" value="ECO:0007669"/>
    <property type="project" value="UniProtKB-UniRule"/>
</dbReference>
<reference evidence="11 12" key="1">
    <citation type="journal article" date="2016" name="PLoS ONE">
        <title>Complete Genome Sequence and Comparative Genomics of a Novel Myxobacterium Myxococcus hansupus.</title>
        <authorList>
            <person name="Sharma G."/>
            <person name="Narwani T."/>
            <person name="Subramanian S."/>
        </authorList>
    </citation>
    <scope>NUCLEOTIDE SEQUENCE [LARGE SCALE GENOMIC DNA]</scope>
    <source>
        <strain evidence="12">mixupus</strain>
    </source>
</reference>
<keyword evidence="8 9" id="KW-0472">Membrane</keyword>
<dbReference type="GO" id="GO:0005886">
    <property type="term" value="C:plasma membrane"/>
    <property type="evidence" value="ECO:0007669"/>
    <property type="project" value="UniProtKB-SubCell"/>
</dbReference>
<dbReference type="InterPro" id="IPR022645">
    <property type="entry name" value="SecD/SecF_bac"/>
</dbReference>
<feature type="transmembrane region" description="Helical" evidence="9">
    <location>
        <begin position="341"/>
        <end position="367"/>
    </location>
</feature>
<dbReference type="EMBL" id="CP012109">
    <property type="protein sequence ID" value="AKQ65291.1"/>
    <property type="molecule type" value="Genomic_DNA"/>
</dbReference>
<evidence type="ECO:0000256" key="1">
    <source>
        <dbReference type="ARBA" id="ARBA00004651"/>
    </source>
</evidence>
<dbReference type="InterPro" id="IPR048634">
    <property type="entry name" value="SecD_SecF_C"/>
</dbReference>
<dbReference type="Proteomes" id="UP000009026">
    <property type="component" value="Chromosome"/>
</dbReference>
<feature type="domain" description="Protein export membrane protein SecD/SecF C-terminal" evidence="10">
    <location>
        <begin position="189"/>
        <end position="369"/>
    </location>
</feature>
<evidence type="ECO:0000313" key="11">
    <source>
        <dbReference type="EMBL" id="AKQ65291.1"/>
    </source>
</evidence>
<dbReference type="SUPFAM" id="SSF82866">
    <property type="entry name" value="Multidrug efflux transporter AcrB transmembrane domain"/>
    <property type="match status" value="1"/>
</dbReference>
<comment type="similarity">
    <text evidence="9">Belongs to the SecD/SecF family. SecF subfamily.</text>
</comment>
<evidence type="ECO:0000259" key="10">
    <source>
        <dbReference type="Pfam" id="PF02355"/>
    </source>
</evidence>
<keyword evidence="4 9" id="KW-0812">Transmembrane</keyword>
<comment type="subcellular location">
    <subcellularLocation>
        <location evidence="1 9">Cell membrane</location>
        <topology evidence="1 9">Multi-pass membrane protein</topology>
    </subcellularLocation>
</comment>
<dbReference type="InterPro" id="IPR022646">
    <property type="entry name" value="SecD/SecF_CS"/>
</dbReference>
<dbReference type="eggNOG" id="COG0341">
    <property type="taxonomic scope" value="Bacteria"/>
</dbReference>
<dbReference type="GO" id="GO:0065002">
    <property type="term" value="P:intracellular protein transmembrane transport"/>
    <property type="evidence" value="ECO:0007669"/>
    <property type="project" value="UniProtKB-UniRule"/>
</dbReference>
<feature type="transmembrane region" description="Helical" evidence="9">
    <location>
        <begin position="20"/>
        <end position="39"/>
    </location>
</feature>
<dbReference type="RefSeq" id="WP_002636756.1">
    <property type="nucleotide sequence ID" value="NZ_CP012109.1"/>
</dbReference>
<feature type="transmembrane region" description="Helical" evidence="9">
    <location>
        <begin position="214"/>
        <end position="233"/>
    </location>
</feature>
<evidence type="ECO:0000256" key="4">
    <source>
        <dbReference type="ARBA" id="ARBA00022692"/>
    </source>
</evidence>
<comment type="caution">
    <text evidence="9">Lacks conserved residue(s) required for the propagation of feature annotation.</text>
</comment>
<evidence type="ECO:0000256" key="8">
    <source>
        <dbReference type="ARBA" id="ARBA00023136"/>
    </source>
</evidence>
<keyword evidence="6 9" id="KW-1133">Transmembrane helix</keyword>
<feature type="transmembrane region" description="Helical" evidence="9">
    <location>
        <begin position="317"/>
        <end position="335"/>
    </location>
</feature>
<keyword evidence="7 9" id="KW-0811">Translocation</keyword>
<dbReference type="PANTHER" id="PTHR30081:SF8">
    <property type="entry name" value="PROTEIN TRANSLOCASE SUBUNIT SECF"/>
    <property type="match status" value="1"/>
</dbReference>
<keyword evidence="2 9" id="KW-0813">Transport</keyword>
<gene>
    <name evidence="9" type="primary">secF</name>
    <name evidence="11" type="ORF">A176_002203</name>
</gene>
<evidence type="ECO:0000256" key="7">
    <source>
        <dbReference type="ARBA" id="ARBA00023010"/>
    </source>
</evidence>
<comment type="function">
    <text evidence="9">Part of the Sec protein translocase complex. Interacts with the SecYEG preprotein conducting channel. SecDF uses the proton motive force (PMF) to complete protein translocation after the ATP-dependent function of SecA.</text>
</comment>
<dbReference type="HAMAP" id="MF_01464_B">
    <property type="entry name" value="SecF_B"/>
    <property type="match status" value="1"/>
</dbReference>